<name>A0A1I6L0C5_9BACT</name>
<dbReference type="Pfam" id="PF08281">
    <property type="entry name" value="Sigma70_r4_2"/>
    <property type="match status" value="1"/>
</dbReference>
<dbReference type="NCBIfam" id="TIGR02937">
    <property type="entry name" value="sigma70-ECF"/>
    <property type="match status" value="1"/>
</dbReference>
<dbReference type="InterPro" id="IPR007627">
    <property type="entry name" value="RNA_pol_sigma70_r2"/>
</dbReference>
<keyword evidence="4" id="KW-0238">DNA-binding</keyword>
<dbReference type="InterPro" id="IPR039425">
    <property type="entry name" value="RNA_pol_sigma-70-like"/>
</dbReference>
<keyword evidence="2" id="KW-0805">Transcription regulation</keyword>
<feature type="domain" description="RNA polymerase sigma factor 70 region 4 type 2" evidence="7">
    <location>
        <begin position="150"/>
        <end position="197"/>
    </location>
</feature>
<organism evidence="8 9">
    <name type="scientific">Granulicella pectinivorans</name>
    <dbReference type="NCBI Taxonomy" id="474950"/>
    <lineage>
        <taxon>Bacteria</taxon>
        <taxon>Pseudomonadati</taxon>
        <taxon>Acidobacteriota</taxon>
        <taxon>Terriglobia</taxon>
        <taxon>Terriglobales</taxon>
        <taxon>Acidobacteriaceae</taxon>
        <taxon>Granulicella</taxon>
    </lineage>
</organism>
<gene>
    <name evidence="8" type="ORF">SAMN05421771_0029</name>
</gene>
<dbReference type="Gene3D" id="1.10.1740.10">
    <property type="match status" value="1"/>
</dbReference>
<evidence type="ECO:0000256" key="1">
    <source>
        <dbReference type="ARBA" id="ARBA00010641"/>
    </source>
</evidence>
<dbReference type="Gene3D" id="1.10.10.10">
    <property type="entry name" value="Winged helix-like DNA-binding domain superfamily/Winged helix DNA-binding domain"/>
    <property type="match status" value="1"/>
</dbReference>
<sequence>MNITHTIPAYGIPAPEGTAGDQATTAIRSQGVLELQDIDVLVKNYRARILRFVTFSTGDPDLAETLTQDCLLKAWNARASFRAECSLNTWLTSIALNLVRDHQRTQKFKFWKQAKATAVDVSDVASFVATDETSADKRLIAREQVGRLSGILETLSMNQRTAFLMKFSDDMNLEEISKAMNMPVNTVKTHLHRALKAVRTQLGAKP</sequence>
<comment type="similarity">
    <text evidence="1">Belongs to the sigma-70 factor family. ECF subfamily.</text>
</comment>
<dbReference type="InterPro" id="IPR013324">
    <property type="entry name" value="RNA_pol_sigma_r3/r4-like"/>
</dbReference>
<dbReference type="InterPro" id="IPR014284">
    <property type="entry name" value="RNA_pol_sigma-70_dom"/>
</dbReference>
<protein>
    <submittedName>
        <fullName evidence="8">RNA polymerase sigma-70 factor, ECF subfamily</fullName>
    </submittedName>
</protein>
<keyword evidence="5" id="KW-0804">Transcription</keyword>
<keyword evidence="9" id="KW-1185">Reference proteome</keyword>
<dbReference type="SUPFAM" id="SSF88659">
    <property type="entry name" value="Sigma3 and sigma4 domains of RNA polymerase sigma factors"/>
    <property type="match status" value="1"/>
</dbReference>
<dbReference type="GO" id="GO:0003677">
    <property type="term" value="F:DNA binding"/>
    <property type="evidence" value="ECO:0007669"/>
    <property type="project" value="UniProtKB-KW"/>
</dbReference>
<proteinExistence type="inferred from homology"/>
<feature type="domain" description="RNA polymerase sigma-70 region 2" evidence="6">
    <location>
        <begin position="41"/>
        <end position="107"/>
    </location>
</feature>
<dbReference type="STRING" id="474950.SAMN05421771_0029"/>
<dbReference type="OrthoDB" id="9795666at2"/>
<dbReference type="GO" id="GO:0016987">
    <property type="term" value="F:sigma factor activity"/>
    <property type="evidence" value="ECO:0007669"/>
    <property type="project" value="UniProtKB-KW"/>
</dbReference>
<dbReference type="CDD" id="cd06171">
    <property type="entry name" value="Sigma70_r4"/>
    <property type="match status" value="1"/>
</dbReference>
<keyword evidence="3" id="KW-0731">Sigma factor</keyword>
<dbReference type="GO" id="GO:0006352">
    <property type="term" value="P:DNA-templated transcription initiation"/>
    <property type="evidence" value="ECO:0007669"/>
    <property type="project" value="InterPro"/>
</dbReference>
<evidence type="ECO:0000259" key="7">
    <source>
        <dbReference type="Pfam" id="PF08281"/>
    </source>
</evidence>
<evidence type="ECO:0000256" key="4">
    <source>
        <dbReference type="ARBA" id="ARBA00023125"/>
    </source>
</evidence>
<dbReference type="InterPro" id="IPR013249">
    <property type="entry name" value="RNA_pol_sigma70_r4_t2"/>
</dbReference>
<evidence type="ECO:0000256" key="3">
    <source>
        <dbReference type="ARBA" id="ARBA00023082"/>
    </source>
</evidence>
<dbReference type="AlphaFoldDB" id="A0A1I6L0C5"/>
<dbReference type="PANTHER" id="PTHR43133">
    <property type="entry name" value="RNA POLYMERASE ECF-TYPE SIGMA FACTO"/>
    <property type="match status" value="1"/>
</dbReference>
<evidence type="ECO:0000256" key="5">
    <source>
        <dbReference type="ARBA" id="ARBA00023163"/>
    </source>
</evidence>
<dbReference type="Pfam" id="PF04542">
    <property type="entry name" value="Sigma70_r2"/>
    <property type="match status" value="1"/>
</dbReference>
<dbReference type="InterPro" id="IPR036388">
    <property type="entry name" value="WH-like_DNA-bd_sf"/>
</dbReference>
<evidence type="ECO:0000313" key="8">
    <source>
        <dbReference type="EMBL" id="SFR96698.1"/>
    </source>
</evidence>
<dbReference type="EMBL" id="FOZL01000001">
    <property type="protein sequence ID" value="SFR96698.1"/>
    <property type="molecule type" value="Genomic_DNA"/>
</dbReference>
<reference evidence="8 9" key="1">
    <citation type="submission" date="2016-10" db="EMBL/GenBank/DDBJ databases">
        <authorList>
            <person name="de Groot N.N."/>
        </authorList>
    </citation>
    <scope>NUCLEOTIDE SEQUENCE [LARGE SCALE GENOMIC DNA]</scope>
    <source>
        <strain evidence="8 9">DSM 21001</strain>
    </source>
</reference>
<dbReference type="PANTHER" id="PTHR43133:SF8">
    <property type="entry name" value="RNA POLYMERASE SIGMA FACTOR HI_1459-RELATED"/>
    <property type="match status" value="1"/>
</dbReference>
<evidence type="ECO:0000259" key="6">
    <source>
        <dbReference type="Pfam" id="PF04542"/>
    </source>
</evidence>
<evidence type="ECO:0000313" key="9">
    <source>
        <dbReference type="Proteomes" id="UP000199024"/>
    </source>
</evidence>
<evidence type="ECO:0000256" key="2">
    <source>
        <dbReference type="ARBA" id="ARBA00023015"/>
    </source>
</evidence>
<dbReference type="SUPFAM" id="SSF88946">
    <property type="entry name" value="Sigma2 domain of RNA polymerase sigma factors"/>
    <property type="match status" value="1"/>
</dbReference>
<dbReference type="RefSeq" id="WP_089835493.1">
    <property type="nucleotide sequence ID" value="NZ_FOZL01000001.1"/>
</dbReference>
<accession>A0A1I6L0C5</accession>
<dbReference type="InterPro" id="IPR013325">
    <property type="entry name" value="RNA_pol_sigma_r2"/>
</dbReference>
<dbReference type="Proteomes" id="UP000199024">
    <property type="component" value="Unassembled WGS sequence"/>
</dbReference>